<organism evidence="3">
    <name type="scientific">Schistosoma curassoni</name>
    <dbReference type="NCBI Taxonomy" id="6186"/>
    <lineage>
        <taxon>Eukaryota</taxon>
        <taxon>Metazoa</taxon>
        <taxon>Spiralia</taxon>
        <taxon>Lophotrochozoa</taxon>
        <taxon>Platyhelminthes</taxon>
        <taxon>Trematoda</taxon>
        <taxon>Digenea</taxon>
        <taxon>Strigeidida</taxon>
        <taxon>Schistosomatoidea</taxon>
        <taxon>Schistosomatidae</taxon>
        <taxon>Schistosoma</taxon>
    </lineage>
</organism>
<keyword evidence="2" id="KW-1185">Reference proteome</keyword>
<evidence type="ECO:0000313" key="2">
    <source>
        <dbReference type="Proteomes" id="UP000279833"/>
    </source>
</evidence>
<evidence type="ECO:0000313" key="1">
    <source>
        <dbReference type="EMBL" id="VDP00480.1"/>
    </source>
</evidence>
<dbReference type="Proteomes" id="UP000279833">
    <property type="component" value="Unassembled WGS sequence"/>
</dbReference>
<evidence type="ECO:0000313" key="3">
    <source>
        <dbReference type="WBParaSite" id="SCUD_0000605901-mRNA-1"/>
    </source>
</evidence>
<dbReference type="EMBL" id="UZAK01011755">
    <property type="protein sequence ID" value="VDP00480.1"/>
    <property type="molecule type" value="Genomic_DNA"/>
</dbReference>
<proteinExistence type="predicted"/>
<sequence length="79" mass="8939">MEAALKSLTSVNQTNVSYFSNETVDNDYSESLLYNQILTILHDEVLHVLSSQNDENDNWISASSVIESIFRIACMIKKP</sequence>
<gene>
    <name evidence="1" type="ORF">SCUD_LOCUS6059</name>
</gene>
<protein>
    <submittedName>
        <fullName evidence="1 3">Uncharacterized protein</fullName>
    </submittedName>
</protein>
<dbReference type="STRING" id="6186.A0A183JTL9"/>
<dbReference type="AlphaFoldDB" id="A0A183JTL9"/>
<reference evidence="3" key="1">
    <citation type="submission" date="2016-06" db="UniProtKB">
        <authorList>
            <consortium name="WormBaseParasite"/>
        </authorList>
    </citation>
    <scope>IDENTIFICATION</scope>
</reference>
<dbReference type="WBParaSite" id="SCUD_0000605901-mRNA-1">
    <property type="protein sequence ID" value="SCUD_0000605901-mRNA-1"/>
    <property type="gene ID" value="SCUD_0000605901"/>
</dbReference>
<name>A0A183JTL9_9TREM</name>
<reference evidence="1 2" key="2">
    <citation type="submission" date="2018-11" db="EMBL/GenBank/DDBJ databases">
        <authorList>
            <consortium name="Pathogen Informatics"/>
        </authorList>
    </citation>
    <scope>NUCLEOTIDE SEQUENCE [LARGE SCALE GENOMIC DNA]</scope>
    <source>
        <strain evidence="1">Dakar</strain>
        <strain evidence="2">Dakar, Senegal</strain>
    </source>
</reference>
<accession>A0A183JTL9</accession>